<organism evidence="1">
    <name type="scientific">Enterobacter kobei</name>
    <dbReference type="NCBI Taxonomy" id="208224"/>
    <lineage>
        <taxon>Bacteria</taxon>
        <taxon>Pseudomonadati</taxon>
        <taxon>Pseudomonadota</taxon>
        <taxon>Gammaproteobacteria</taxon>
        <taxon>Enterobacterales</taxon>
        <taxon>Enterobacteriaceae</taxon>
        <taxon>Enterobacter</taxon>
        <taxon>Enterobacter cloacae complex</taxon>
    </lineage>
</organism>
<reference evidence="1 2" key="1">
    <citation type="journal article" date="2017" name="J. Antimicrob. Chemother.">
        <title>Characterization of the population structure, drug resistance mechanisms and plasmids of the community-associated Enterobacter cloacae complex in China.</title>
        <authorList>
            <person name="Zhou K."/>
            <person name="Yu W."/>
            <person name="Cao X."/>
            <person name="Shen P."/>
            <person name="Lu H."/>
            <person name="Luo Q."/>
            <person name="Rossen J.W.A."/>
            <person name="Xiao Y."/>
        </authorList>
    </citation>
    <scope>NUCLEOTIDE SEQUENCE [LARGE SCALE GENOMIC DNA]</scope>
    <source>
        <strain evidence="1">ECC1097</strain>
    </source>
</reference>
<name>A0A2J0PRI5_9ENTR</name>
<comment type="caution">
    <text evidence="1">The sequence shown here is derived from an EMBL/GenBank/DDBJ whole genome shotgun (WGS) entry which is preliminary data.</text>
</comment>
<evidence type="ECO:0000313" key="1">
    <source>
        <dbReference type="EMBL" id="PJD77553.1"/>
    </source>
</evidence>
<dbReference type="Proteomes" id="UP000230495">
    <property type="component" value="Unassembled WGS sequence"/>
</dbReference>
<dbReference type="RefSeq" id="WP_100126796.1">
    <property type="nucleotide sequence ID" value="NZ_NEET01000014.1"/>
</dbReference>
<dbReference type="AlphaFoldDB" id="A0A2J0PRI5"/>
<dbReference type="EMBL" id="NEEU01000001">
    <property type="protein sequence ID" value="PJD77553.1"/>
    <property type="molecule type" value="Genomic_DNA"/>
</dbReference>
<dbReference type="OrthoDB" id="9758235at2"/>
<sequence length="73" mass="8576">MADICVFRDDAKNCVVLKDGEKHFTFNPEQWAVICMAVNSDMENRLYALKHGETMRLERERTWAENRAAVERD</sequence>
<gene>
    <name evidence="1" type="ORF">B9Q37_02540</name>
</gene>
<evidence type="ECO:0000313" key="2">
    <source>
        <dbReference type="Proteomes" id="UP000230495"/>
    </source>
</evidence>
<accession>A0A2J0PRI5</accession>
<protein>
    <submittedName>
        <fullName evidence="1">Uncharacterized protein</fullName>
    </submittedName>
</protein>
<proteinExistence type="predicted"/>